<evidence type="ECO:0000259" key="1">
    <source>
        <dbReference type="Pfam" id="PF06985"/>
    </source>
</evidence>
<dbReference type="AlphaFoldDB" id="A0A8K0SVF0"/>
<dbReference type="Proteomes" id="UP000813444">
    <property type="component" value="Unassembled WGS sequence"/>
</dbReference>
<reference evidence="2" key="1">
    <citation type="journal article" date="2021" name="Nat. Commun.">
        <title>Genetic determinants of endophytism in the Arabidopsis root mycobiome.</title>
        <authorList>
            <person name="Mesny F."/>
            <person name="Miyauchi S."/>
            <person name="Thiergart T."/>
            <person name="Pickel B."/>
            <person name="Atanasova L."/>
            <person name="Karlsson M."/>
            <person name="Huettel B."/>
            <person name="Barry K.W."/>
            <person name="Haridas S."/>
            <person name="Chen C."/>
            <person name="Bauer D."/>
            <person name="Andreopoulos W."/>
            <person name="Pangilinan J."/>
            <person name="LaButti K."/>
            <person name="Riley R."/>
            <person name="Lipzen A."/>
            <person name="Clum A."/>
            <person name="Drula E."/>
            <person name="Henrissat B."/>
            <person name="Kohler A."/>
            <person name="Grigoriev I.V."/>
            <person name="Martin F.M."/>
            <person name="Hacquard S."/>
        </authorList>
    </citation>
    <scope>NUCLEOTIDE SEQUENCE</scope>
    <source>
        <strain evidence="2">MPI-CAGE-CH-0235</strain>
    </source>
</reference>
<keyword evidence="3" id="KW-1185">Reference proteome</keyword>
<dbReference type="PANTHER" id="PTHR24148:SF73">
    <property type="entry name" value="HET DOMAIN PROTEIN (AFU_ORTHOLOGUE AFUA_8G01020)"/>
    <property type="match status" value="1"/>
</dbReference>
<evidence type="ECO:0000313" key="3">
    <source>
        <dbReference type="Proteomes" id="UP000813444"/>
    </source>
</evidence>
<dbReference type="PANTHER" id="PTHR24148">
    <property type="entry name" value="ANKYRIN REPEAT DOMAIN-CONTAINING PROTEIN 39 HOMOLOG-RELATED"/>
    <property type="match status" value="1"/>
</dbReference>
<evidence type="ECO:0000313" key="2">
    <source>
        <dbReference type="EMBL" id="KAH7322675.1"/>
    </source>
</evidence>
<gene>
    <name evidence="2" type="ORF">B0I35DRAFT_450027</name>
</gene>
<feature type="domain" description="Heterokaryon incompatibility" evidence="1">
    <location>
        <begin position="42"/>
        <end position="208"/>
    </location>
</feature>
<proteinExistence type="predicted"/>
<dbReference type="InterPro" id="IPR010730">
    <property type="entry name" value="HET"/>
</dbReference>
<dbReference type="OrthoDB" id="2157530at2759"/>
<accession>A0A8K0SVF0</accession>
<sequence>MSKNFDYAPIAPGWIRLLEIVSVSPKIVLRVETTSLDSPPPYLALSYCWGTLPPVDVISLETGLMDAMGSYVGSRIWIDAICINQQDDQEKSHQVQAMDKVYQQAETVLIWLGAQTFDSDTALRGIRDYGGAAFAAGILNFTTQQYRAWPDLAEYPEHHKTRDTLLRLMQKAADAEGDATLIEHRLPRLAFARLSHREYFTRVWVKQEVTLASKAIILCGNESAALEHLHALTLFYGLLQMWEVREWRAGRASRIPGPFSEEELMNADNVVELLASATASDAIGNLFSGQKKHRHGDPQSLYDLLYACYVRSSSQVLCCQDPRDKIWGLAGIASDMDELELTVSYEESAKDIYEKTARSLLQQGRIEILTWCRSREMQPPTWVPNLALPIRPPWSNDTGTPLFRATGNRCQPEEVWESEAVSGMVRLHGVVVDIVNECGSIWRADPGASFDQQSFLAIVSDLWGYLEKSRYTEDQKQDAIWRIPIGDKEFPDASPYFVRGTERSAEQFRSLISKRMNSDVNAETYSYQACMGCTYMAKPLLTNSGHVGLGPSEMMANDQIVLLWGGSTPYVVREREDQQGYFLVGEAYIYGIMDGEFADALETGEATKVFQLW</sequence>
<dbReference type="Pfam" id="PF26639">
    <property type="entry name" value="Het-6_barrel"/>
    <property type="match status" value="1"/>
</dbReference>
<dbReference type="Pfam" id="PF06985">
    <property type="entry name" value="HET"/>
    <property type="match status" value="1"/>
</dbReference>
<organism evidence="2 3">
    <name type="scientific">Stachybotrys elegans</name>
    <dbReference type="NCBI Taxonomy" id="80388"/>
    <lineage>
        <taxon>Eukaryota</taxon>
        <taxon>Fungi</taxon>
        <taxon>Dikarya</taxon>
        <taxon>Ascomycota</taxon>
        <taxon>Pezizomycotina</taxon>
        <taxon>Sordariomycetes</taxon>
        <taxon>Hypocreomycetidae</taxon>
        <taxon>Hypocreales</taxon>
        <taxon>Stachybotryaceae</taxon>
        <taxon>Stachybotrys</taxon>
    </lineage>
</organism>
<protein>
    <submittedName>
        <fullName evidence="2">Heterokaryon incompatibility protein-domain-containing protein</fullName>
    </submittedName>
</protein>
<comment type="caution">
    <text evidence="2">The sequence shown here is derived from an EMBL/GenBank/DDBJ whole genome shotgun (WGS) entry which is preliminary data.</text>
</comment>
<dbReference type="EMBL" id="JAGPNK010000004">
    <property type="protein sequence ID" value="KAH7322675.1"/>
    <property type="molecule type" value="Genomic_DNA"/>
</dbReference>
<dbReference type="InterPro" id="IPR052895">
    <property type="entry name" value="HetReg/Transcr_Mod"/>
</dbReference>
<name>A0A8K0SVF0_9HYPO</name>